<dbReference type="SUPFAM" id="SSF46689">
    <property type="entry name" value="Homeodomain-like"/>
    <property type="match status" value="1"/>
</dbReference>
<keyword evidence="1" id="KW-0805">Transcription regulation</keyword>
<name>A0A939G521_9BACT</name>
<dbReference type="EMBL" id="JAFMYU010000003">
    <property type="protein sequence ID" value="MBO0930570.1"/>
    <property type="molecule type" value="Genomic_DNA"/>
</dbReference>
<sequence length="287" mass="32552">MQKKPKSIPINTIADEVNTGIAIEKIAITDLPEEHILDAKRSHREDRHTFFLLEKGVVAIEIDCQKQLIRSPAVVYIHPNQVHRILSFEQVLVSSWAIDNEQLNPAYLTWLEAITPVKPLPLNKETFSLISEAVSLSIKLFKLKNDRLYHSLIKDSCNALVGLVISNYVAHAGAIDKLSRSDTITKLFRATLDRHFATSKKPADYAQRLNISTPYLNECVKSTTGHSVSYHIQQRIMLEAKRLLSHTDKSVKEIALELGYEDYPYFSRLFGKVTGIAPLTFRNKNCD</sequence>
<organism evidence="5 6">
    <name type="scientific">Fibrella aquatilis</name>
    <dbReference type="NCBI Taxonomy" id="2817059"/>
    <lineage>
        <taxon>Bacteria</taxon>
        <taxon>Pseudomonadati</taxon>
        <taxon>Bacteroidota</taxon>
        <taxon>Cytophagia</taxon>
        <taxon>Cytophagales</taxon>
        <taxon>Spirosomataceae</taxon>
        <taxon>Fibrella</taxon>
    </lineage>
</organism>
<keyword evidence="3" id="KW-0804">Transcription</keyword>
<evidence type="ECO:0000259" key="4">
    <source>
        <dbReference type="PROSITE" id="PS01124"/>
    </source>
</evidence>
<dbReference type="GO" id="GO:0003700">
    <property type="term" value="F:DNA-binding transcription factor activity"/>
    <property type="evidence" value="ECO:0007669"/>
    <property type="project" value="InterPro"/>
</dbReference>
<dbReference type="AlphaFoldDB" id="A0A939G521"/>
<feature type="domain" description="HTH araC/xylS-type" evidence="4">
    <location>
        <begin position="182"/>
        <end position="284"/>
    </location>
</feature>
<dbReference type="RefSeq" id="WP_207334524.1">
    <property type="nucleotide sequence ID" value="NZ_JAFMYU010000003.1"/>
</dbReference>
<reference evidence="5 6" key="1">
    <citation type="submission" date="2021-03" db="EMBL/GenBank/DDBJ databases">
        <title>Fibrella sp. HMF5036 genome sequencing and assembly.</title>
        <authorList>
            <person name="Kang H."/>
            <person name="Kim H."/>
            <person name="Bae S."/>
            <person name="Joh K."/>
        </authorList>
    </citation>
    <scope>NUCLEOTIDE SEQUENCE [LARGE SCALE GENOMIC DNA]</scope>
    <source>
        <strain evidence="5 6">HMF5036</strain>
    </source>
</reference>
<accession>A0A939G521</accession>
<keyword evidence="6" id="KW-1185">Reference proteome</keyword>
<gene>
    <name evidence="5" type="ORF">J2I48_06170</name>
</gene>
<dbReference type="Pfam" id="PF12833">
    <property type="entry name" value="HTH_18"/>
    <property type="match status" value="1"/>
</dbReference>
<dbReference type="PANTHER" id="PTHR43280:SF32">
    <property type="entry name" value="TRANSCRIPTIONAL REGULATORY PROTEIN"/>
    <property type="match status" value="1"/>
</dbReference>
<evidence type="ECO:0000256" key="1">
    <source>
        <dbReference type="ARBA" id="ARBA00023015"/>
    </source>
</evidence>
<protein>
    <submittedName>
        <fullName evidence="5">Helix-turn-helix domain-containing protein</fullName>
    </submittedName>
</protein>
<dbReference type="InterPro" id="IPR009057">
    <property type="entry name" value="Homeodomain-like_sf"/>
</dbReference>
<proteinExistence type="predicted"/>
<keyword evidence="2" id="KW-0238">DNA-binding</keyword>
<evidence type="ECO:0000256" key="3">
    <source>
        <dbReference type="ARBA" id="ARBA00023163"/>
    </source>
</evidence>
<dbReference type="SMART" id="SM00342">
    <property type="entry name" value="HTH_ARAC"/>
    <property type="match status" value="1"/>
</dbReference>
<dbReference type="InterPro" id="IPR018060">
    <property type="entry name" value="HTH_AraC"/>
</dbReference>
<dbReference type="Gene3D" id="1.10.10.60">
    <property type="entry name" value="Homeodomain-like"/>
    <property type="match status" value="1"/>
</dbReference>
<comment type="caution">
    <text evidence="5">The sequence shown here is derived from an EMBL/GenBank/DDBJ whole genome shotgun (WGS) entry which is preliminary data.</text>
</comment>
<dbReference type="Proteomes" id="UP000664795">
    <property type="component" value="Unassembled WGS sequence"/>
</dbReference>
<dbReference type="PANTHER" id="PTHR43280">
    <property type="entry name" value="ARAC-FAMILY TRANSCRIPTIONAL REGULATOR"/>
    <property type="match status" value="1"/>
</dbReference>
<dbReference type="GO" id="GO:0043565">
    <property type="term" value="F:sequence-specific DNA binding"/>
    <property type="evidence" value="ECO:0007669"/>
    <property type="project" value="InterPro"/>
</dbReference>
<evidence type="ECO:0000256" key="2">
    <source>
        <dbReference type="ARBA" id="ARBA00023125"/>
    </source>
</evidence>
<evidence type="ECO:0000313" key="5">
    <source>
        <dbReference type="EMBL" id="MBO0930570.1"/>
    </source>
</evidence>
<evidence type="ECO:0000313" key="6">
    <source>
        <dbReference type="Proteomes" id="UP000664795"/>
    </source>
</evidence>
<dbReference type="PROSITE" id="PS01124">
    <property type="entry name" value="HTH_ARAC_FAMILY_2"/>
    <property type="match status" value="1"/>
</dbReference>